<feature type="compositionally biased region" description="Polar residues" evidence="7">
    <location>
        <begin position="409"/>
        <end position="418"/>
    </location>
</feature>
<evidence type="ECO:0000256" key="2">
    <source>
        <dbReference type="ARBA" id="ARBA00004141"/>
    </source>
</evidence>
<dbReference type="SUPFAM" id="SSF144091">
    <property type="entry name" value="Rhomboid-like"/>
    <property type="match status" value="1"/>
</dbReference>
<sequence>MILHEMFEISGQNETASGSAVRLDKDLQIMFYPVSSRWPDSFQQRCGFKKAARKPEPKKPEDPVPAHTEPSEAVVQNQVPIQTPFSSAPTFSRLVRPFLFTVGGYFNELRADWLEKVRPQKRGDVRKEVNNFKPRQLCLINETWIMVINDHTRSRFLPLLPSGIIAANALVFCCWRVPSLQRFMVRYFTSNPTSKSLCSPMLLSTFSHFSFFHMAANMYVLWSFSSSAVSMLGREQFMAVYLIQELLSYQFFPVFQSGAIMTVLAAVCTKIPEAKLAIIFLPMFTFTASNALKAIVAMDTAGLVLGWKFFDHAAHLGGALFGIQVQDVFVNLTSSVSPQMVHPVWPRVDLEEPRTFRQTLARAENPEQNVGLFIIFVQRDETLKHLVVETLSARVVLAKSFTEMHHDQSSSTSDTNGPQIRLDSHRDGRRRLNASENLNSTLKSEQKVRNGPTC</sequence>
<evidence type="ECO:0000313" key="10">
    <source>
        <dbReference type="EMBL" id="MEQ2213513.1"/>
    </source>
</evidence>
<feature type="transmembrane region" description="Helical" evidence="8">
    <location>
        <begin position="276"/>
        <end position="296"/>
    </location>
</feature>
<proteinExistence type="predicted"/>
<feature type="region of interest" description="Disordered" evidence="7">
    <location>
        <begin position="49"/>
        <end position="72"/>
    </location>
</feature>
<comment type="subcellular location">
    <subcellularLocation>
        <location evidence="2">Membrane</location>
        <topology evidence="2">Multi-pass membrane protein</topology>
    </subcellularLocation>
</comment>
<comment type="caution">
    <text evidence="10">The sequence shown here is derived from an EMBL/GenBank/DDBJ whole genome shotgun (WGS) entry which is preliminary data.</text>
</comment>
<name>A0ABV0RZ72_9TELE</name>
<feature type="domain" description="Peptidase S54 rhomboid" evidence="9">
    <location>
        <begin position="201"/>
        <end position="325"/>
    </location>
</feature>
<keyword evidence="6 8" id="KW-0472">Membrane</keyword>
<evidence type="ECO:0000256" key="1">
    <source>
        <dbReference type="ARBA" id="ARBA00000156"/>
    </source>
</evidence>
<feature type="transmembrane region" description="Helical" evidence="8">
    <location>
        <begin position="156"/>
        <end position="177"/>
    </location>
</feature>
<dbReference type="Gene3D" id="1.20.1540.10">
    <property type="entry name" value="Rhomboid-like"/>
    <property type="match status" value="1"/>
</dbReference>
<comment type="catalytic activity">
    <reaction evidence="1">
        <text>Cleaves type-1 transmembrane domains using a catalytic dyad composed of serine and histidine that are contributed by different transmembrane domains.</text>
        <dbReference type="EC" id="3.4.21.105"/>
    </reaction>
</comment>
<evidence type="ECO:0000256" key="5">
    <source>
        <dbReference type="ARBA" id="ARBA00022989"/>
    </source>
</evidence>
<dbReference type="Pfam" id="PF01694">
    <property type="entry name" value="Rhomboid"/>
    <property type="match status" value="1"/>
</dbReference>
<reference evidence="10 11" key="1">
    <citation type="submission" date="2021-06" db="EMBL/GenBank/DDBJ databases">
        <authorList>
            <person name="Palmer J.M."/>
        </authorList>
    </citation>
    <scope>NUCLEOTIDE SEQUENCE [LARGE SCALE GENOMIC DNA]</scope>
    <source>
        <strain evidence="10 11">XC_2019</strain>
        <tissue evidence="10">Muscle</tissue>
    </source>
</reference>
<dbReference type="InterPro" id="IPR022764">
    <property type="entry name" value="Peptidase_S54_rhomboid_dom"/>
</dbReference>
<evidence type="ECO:0000256" key="3">
    <source>
        <dbReference type="ARBA" id="ARBA00013039"/>
    </source>
</evidence>
<evidence type="ECO:0000313" key="11">
    <source>
        <dbReference type="Proteomes" id="UP001434883"/>
    </source>
</evidence>
<dbReference type="PANTHER" id="PTHR43731:SF29">
    <property type="entry name" value="PRESENILINS-ASSOCIATED RHOMBOID-LIKE PROTEIN, MITOCHONDRIAL"/>
    <property type="match status" value="1"/>
</dbReference>
<organism evidence="10 11">
    <name type="scientific">Xenoophorus captivus</name>
    <dbReference type="NCBI Taxonomy" id="1517983"/>
    <lineage>
        <taxon>Eukaryota</taxon>
        <taxon>Metazoa</taxon>
        <taxon>Chordata</taxon>
        <taxon>Craniata</taxon>
        <taxon>Vertebrata</taxon>
        <taxon>Euteleostomi</taxon>
        <taxon>Actinopterygii</taxon>
        <taxon>Neopterygii</taxon>
        <taxon>Teleostei</taxon>
        <taxon>Neoteleostei</taxon>
        <taxon>Acanthomorphata</taxon>
        <taxon>Ovalentaria</taxon>
        <taxon>Atherinomorphae</taxon>
        <taxon>Cyprinodontiformes</taxon>
        <taxon>Goodeidae</taxon>
        <taxon>Xenoophorus</taxon>
    </lineage>
</organism>
<keyword evidence="4 8" id="KW-0812">Transmembrane</keyword>
<feature type="compositionally biased region" description="Basic and acidic residues" evidence="7">
    <location>
        <begin position="53"/>
        <end position="64"/>
    </location>
</feature>
<dbReference type="PANTHER" id="PTHR43731">
    <property type="entry name" value="RHOMBOID PROTEASE"/>
    <property type="match status" value="1"/>
</dbReference>
<keyword evidence="5 8" id="KW-1133">Transmembrane helix</keyword>
<evidence type="ECO:0000256" key="4">
    <source>
        <dbReference type="ARBA" id="ARBA00022692"/>
    </source>
</evidence>
<dbReference type="EMBL" id="JAHRIN010062187">
    <property type="protein sequence ID" value="MEQ2213513.1"/>
    <property type="molecule type" value="Genomic_DNA"/>
</dbReference>
<dbReference type="InterPro" id="IPR035952">
    <property type="entry name" value="Rhomboid-like_sf"/>
</dbReference>
<feature type="region of interest" description="Disordered" evidence="7">
    <location>
        <begin position="404"/>
        <end position="429"/>
    </location>
</feature>
<evidence type="ECO:0000259" key="9">
    <source>
        <dbReference type="Pfam" id="PF01694"/>
    </source>
</evidence>
<dbReference type="Proteomes" id="UP001434883">
    <property type="component" value="Unassembled WGS sequence"/>
</dbReference>
<dbReference type="EC" id="3.4.21.105" evidence="3"/>
<evidence type="ECO:0000256" key="7">
    <source>
        <dbReference type="SAM" id="MobiDB-lite"/>
    </source>
</evidence>
<evidence type="ECO:0000256" key="8">
    <source>
        <dbReference type="SAM" id="Phobius"/>
    </source>
</evidence>
<gene>
    <name evidence="10" type="ORF">XENOCAPTIV_016253</name>
</gene>
<protein>
    <recommendedName>
        <fullName evidence="3">rhomboid protease</fullName>
        <ecNumber evidence="3">3.4.21.105</ecNumber>
    </recommendedName>
</protein>
<feature type="transmembrane region" description="Helical" evidence="8">
    <location>
        <begin position="247"/>
        <end position="269"/>
    </location>
</feature>
<dbReference type="InterPro" id="IPR050925">
    <property type="entry name" value="Rhomboid_protease_S54"/>
</dbReference>
<accession>A0ABV0RZ72</accession>
<feature type="transmembrane region" description="Helical" evidence="8">
    <location>
        <begin position="197"/>
        <end position="222"/>
    </location>
</feature>
<keyword evidence="11" id="KW-1185">Reference proteome</keyword>
<evidence type="ECO:0000256" key="6">
    <source>
        <dbReference type="ARBA" id="ARBA00023136"/>
    </source>
</evidence>